<accession>A0A066UL52</accession>
<keyword evidence="1" id="KW-0472">Membrane</keyword>
<keyword evidence="4" id="KW-1185">Reference proteome</keyword>
<feature type="transmembrane region" description="Helical" evidence="1">
    <location>
        <begin position="209"/>
        <end position="230"/>
    </location>
</feature>
<evidence type="ECO:0000313" key="4">
    <source>
        <dbReference type="Proteomes" id="UP000027219"/>
    </source>
</evidence>
<keyword evidence="1" id="KW-0812">Transmembrane</keyword>
<feature type="transmembrane region" description="Helical" evidence="1">
    <location>
        <begin position="105"/>
        <end position="131"/>
    </location>
</feature>
<feature type="domain" description="Inositolphosphotransferase Aur1/Ipt1" evidence="2">
    <location>
        <begin position="148"/>
        <end position="352"/>
    </location>
</feature>
<dbReference type="InterPro" id="IPR026841">
    <property type="entry name" value="Aur1/Ipt1"/>
</dbReference>
<evidence type="ECO:0000313" key="3">
    <source>
        <dbReference type="EMBL" id="KDN28151.1"/>
    </source>
</evidence>
<feature type="transmembrane region" description="Helical" evidence="1">
    <location>
        <begin position="63"/>
        <end position="85"/>
    </location>
</feature>
<proteinExistence type="predicted"/>
<sequence>MESRQDKLCKHTSKNHRVQYIPNLMNELYRNKWVLYYTAAILLITLVFSQVTKLPFQLNLFTYLDIIIASCCIILFAISACYYCVLLVKSKTPGHDFLVWLKPLFFPLSCPVLFFILLLCINICFSSYTFIKSSIPYLVPFYLDDNWHKLDLWLHFDVTPWHITHALFPTPTATLVINVLYNLWFFVKWGVVIFFILYRQDDKLRTQFLVTFLASWLVIGNISATILSSAGPVFMQPLFDVNHYQPLMERLANQNFALLNSNSLPIWALDTQAMLLEHYLQNENSLGSGISAMPSMHVTIATLIAISVSKLNRWGGALAWLYALSIQIGSVHLGWHYAVDGYVGVILTILLWKLVGWLLTRTRLTSDINHHLTD</sequence>
<evidence type="ECO:0000256" key="1">
    <source>
        <dbReference type="SAM" id="Phobius"/>
    </source>
</evidence>
<keyword evidence="1" id="KW-1133">Transmembrane helix</keyword>
<dbReference type="EMBL" id="JFFR01000023">
    <property type="protein sequence ID" value="KDN28151.1"/>
    <property type="molecule type" value="Genomic_DNA"/>
</dbReference>
<dbReference type="RefSeq" id="WP_032551601.1">
    <property type="nucleotide sequence ID" value="NZ_JFFR01000023.1"/>
</dbReference>
<evidence type="ECO:0000259" key="2">
    <source>
        <dbReference type="Pfam" id="PF14378"/>
    </source>
</evidence>
<organism evidence="3 4">
    <name type="scientific">Vibrio fortis</name>
    <dbReference type="NCBI Taxonomy" id="212667"/>
    <lineage>
        <taxon>Bacteria</taxon>
        <taxon>Pseudomonadati</taxon>
        <taxon>Pseudomonadota</taxon>
        <taxon>Gammaproteobacteria</taxon>
        <taxon>Vibrionales</taxon>
        <taxon>Vibrionaceae</taxon>
        <taxon>Vibrio</taxon>
    </lineage>
</organism>
<dbReference type="Pfam" id="PF14378">
    <property type="entry name" value="PAP2_3"/>
    <property type="match status" value="1"/>
</dbReference>
<feature type="transmembrane region" description="Helical" evidence="1">
    <location>
        <begin position="286"/>
        <end position="306"/>
    </location>
</feature>
<dbReference type="STRING" id="212667.VFDL14_16455"/>
<gene>
    <name evidence="3" type="ORF">VFDL14_16455</name>
</gene>
<reference evidence="3 4" key="1">
    <citation type="submission" date="2014-02" db="EMBL/GenBank/DDBJ databases">
        <title>Vibrio fortis Dalian14 Genome Sequencing.</title>
        <authorList>
            <person name="Wang Y."/>
            <person name="Song L."/>
            <person name="Liu G."/>
            <person name="Ding J."/>
        </authorList>
    </citation>
    <scope>NUCLEOTIDE SEQUENCE [LARGE SCALE GENOMIC DNA]</scope>
    <source>
        <strain evidence="3 4">Dalian14</strain>
    </source>
</reference>
<name>A0A066UL52_9VIBR</name>
<dbReference type="GO" id="GO:0016020">
    <property type="term" value="C:membrane"/>
    <property type="evidence" value="ECO:0007669"/>
    <property type="project" value="UniProtKB-SubCell"/>
</dbReference>
<comment type="caution">
    <text evidence="3">The sequence shown here is derived from an EMBL/GenBank/DDBJ whole genome shotgun (WGS) entry which is preliminary data.</text>
</comment>
<feature type="transmembrane region" description="Helical" evidence="1">
    <location>
        <begin position="341"/>
        <end position="360"/>
    </location>
</feature>
<dbReference type="Proteomes" id="UP000027219">
    <property type="component" value="Unassembled WGS sequence"/>
</dbReference>
<feature type="transmembrane region" description="Helical" evidence="1">
    <location>
        <begin position="318"/>
        <end position="335"/>
    </location>
</feature>
<dbReference type="AlphaFoldDB" id="A0A066UL52"/>
<feature type="transmembrane region" description="Helical" evidence="1">
    <location>
        <begin position="33"/>
        <end position="51"/>
    </location>
</feature>
<protein>
    <submittedName>
        <fullName evidence="3">Membrane protein</fullName>
    </submittedName>
</protein>
<feature type="transmembrane region" description="Helical" evidence="1">
    <location>
        <begin position="175"/>
        <end position="197"/>
    </location>
</feature>